<dbReference type="PANTHER" id="PTHR47928">
    <property type="entry name" value="REPEAT-CONTAINING PROTEIN, PUTATIVE-RELATED"/>
    <property type="match status" value="1"/>
</dbReference>
<dbReference type="Pfam" id="PF13041">
    <property type="entry name" value="PPR_2"/>
    <property type="match status" value="4"/>
</dbReference>
<protein>
    <recommendedName>
        <fullName evidence="5">Pentatricopeptide repeat-containing protein</fullName>
    </recommendedName>
</protein>
<dbReference type="EMBL" id="JBBNAF010000002">
    <property type="protein sequence ID" value="KAK9163116.1"/>
    <property type="molecule type" value="Genomic_DNA"/>
</dbReference>
<feature type="repeat" description="PPR" evidence="2">
    <location>
        <begin position="349"/>
        <end position="383"/>
    </location>
</feature>
<dbReference type="NCBIfam" id="TIGR00756">
    <property type="entry name" value="PPR"/>
    <property type="match status" value="6"/>
</dbReference>
<evidence type="ECO:0000313" key="4">
    <source>
        <dbReference type="Proteomes" id="UP001420932"/>
    </source>
</evidence>
<evidence type="ECO:0000313" key="3">
    <source>
        <dbReference type="EMBL" id="KAK9163116.1"/>
    </source>
</evidence>
<feature type="repeat" description="PPR" evidence="2">
    <location>
        <begin position="248"/>
        <end position="282"/>
    </location>
</feature>
<dbReference type="InterPro" id="IPR050421">
    <property type="entry name" value="PPR"/>
</dbReference>
<feature type="repeat" description="PPR" evidence="2">
    <location>
        <begin position="148"/>
        <end position="182"/>
    </location>
</feature>
<dbReference type="PROSITE" id="PS51375">
    <property type="entry name" value="PPR"/>
    <property type="match status" value="5"/>
</dbReference>
<dbReference type="FunFam" id="1.25.40.10:FF:000073">
    <property type="entry name" value="Pentatricopeptide repeat-containing protein chloroplastic"/>
    <property type="match status" value="1"/>
</dbReference>
<dbReference type="InterPro" id="IPR002885">
    <property type="entry name" value="PPR_rpt"/>
</dbReference>
<sequence>MVASSVMLLPSSLHVLQFQPTCFLPIQPSQSLSPKLHSSHIVSNASFKSHSASTQFQNSFKCQSIAQIPDTHILDFLFGDYPLIDPVILASSLQNCLSVREIRRVHSLAVKCYGNSVKFVNNNLISVYVRMGKLYDARKVFDEMPERNIVSWTAILNGYLKLGGDDEVLELFNELIEVGVQPNSKTFVCVLNLCARRVDFALGMQIHACVVKGNWSNLIVDCAVLYFYAQCGDLAGAFQVFNRMPMRDVVSWTTMVTACSQHGDADSALSMFLRMQLEDFSPNEFTVCAALKACGKKWDVKFGKQLHSAIVKRVFKDDVFVGTSTLGMYMKCKDTTSARKVFDRMKKRNTVTWTSLIAGYAQNGLGEEAISLFRVMKARNIFANNLTILSVLRACGLLRLSLLGREVHAQILRNSIQTNIYIGSTLVWFYCRCEDHVSAAKVLQEMPHRDVISWTAIISGYAHLGQDSHALQFLSKMLLEGVEPNPFTYSSALKACASLEAILHGKLIHSSVNKTYALSNVFVGSALINMYAKCGHVTEAARVFDSMPEHNLVSLKSMIIAYAKSGYCQEALKLMYRLQAGGVHVDDYLRTTVLSACGDVEWETESLPECSFQPM</sequence>
<evidence type="ECO:0000256" key="2">
    <source>
        <dbReference type="PROSITE-ProRule" id="PRU00708"/>
    </source>
</evidence>
<dbReference type="AlphaFoldDB" id="A0AAP0L2B7"/>
<dbReference type="Pfam" id="PF01535">
    <property type="entry name" value="PPR"/>
    <property type="match status" value="2"/>
</dbReference>
<proteinExistence type="predicted"/>
<name>A0AAP0L2B7_9MAGN</name>
<keyword evidence="1" id="KW-0677">Repeat</keyword>
<gene>
    <name evidence="3" type="ORF">Syun_004018</name>
</gene>
<evidence type="ECO:0000256" key="1">
    <source>
        <dbReference type="ARBA" id="ARBA00022737"/>
    </source>
</evidence>
<reference evidence="3 4" key="1">
    <citation type="submission" date="2024-01" db="EMBL/GenBank/DDBJ databases">
        <title>Genome assemblies of Stephania.</title>
        <authorList>
            <person name="Yang L."/>
        </authorList>
    </citation>
    <scope>NUCLEOTIDE SEQUENCE [LARGE SCALE GENOMIC DNA]</scope>
    <source>
        <strain evidence="3">YNDBR</strain>
        <tissue evidence="3">Leaf</tissue>
    </source>
</reference>
<dbReference type="FunFam" id="1.25.40.10:FF:000730">
    <property type="entry name" value="Pentatricopeptide repeat-containing protein, chloroplastic"/>
    <property type="match status" value="1"/>
</dbReference>
<dbReference type="Gene3D" id="1.25.40.10">
    <property type="entry name" value="Tetratricopeptide repeat domain"/>
    <property type="match status" value="5"/>
</dbReference>
<feature type="repeat" description="PPR" evidence="2">
    <location>
        <begin position="520"/>
        <end position="554"/>
    </location>
</feature>
<dbReference type="Proteomes" id="UP001420932">
    <property type="component" value="Unassembled WGS sequence"/>
</dbReference>
<organism evidence="3 4">
    <name type="scientific">Stephania yunnanensis</name>
    <dbReference type="NCBI Taxonomy" id="152371"/>
    <lineage>
        <taxon>Eukaryota</taxon>
        <taxon>Viridiplantae</taxon>
        <taxon>Streptophyta</taxon>
        <taxon>Embryophyta</taxon>
        <taxon>Tracheophyta</taxon>
        <taxon>Spermatophyta</taxon>
        <taxon>Magnoliopsida</taxon>
        <taxon>Ranunculales</taxon>
        <taxon>Menispermaceae</taxon>
        <taxon>Menispermoideae</taxon>
        <taxon>Cissampelideae</taxon>
        <taxon>Stephania</taxon>
    </lineage>
</organism>
<evidence type="ECO:0008006" key="5">
    <source>
        <dbReference type="Google" id="ProtNLM"/>
    </source>
</evidence>
<dbReference type="FunFam" id="1.25.40.10:FF:000285">
    <property type="entry name" value="Pentatricopeptide repeat-containing protein, chloroplastic"/>
    <property type="match status" value="2"/>
</dbReference>
<comment type="caution">
    <text evidence="3">The sequence shown here is derived from an EMBL/GenBank/DDBJ whole genome shotgun (WGS) entry which is preliminary data.</text>
</comment>
<feature type="repeat" description="PPR" evidence="2">
    <location>
        <begin position="450"/>
        <end position="484"/>
    </location>
</feature>
<dbReference type="PANTHER" id="PTHR47928:SF207">
    <property type="entry name" value="PENTATRICOPEPTIDE REPEAT-CONTAINING PROTEIN"/>
    <property type="match status" value="1"/>
</dbReference>
<keyword evidence="4" id="KW-1185">Reference proteome</keyword>
<accession>A0AAP0L2B7</accession>
<dbReference type="InterPro" id="IPR011990">
    <property type="entry name" value="TPR-like_helical_dom_sf"/>
</dbReference>